<name>A0A411MLH3_9PSED</name>
<dbReference type="OrthoDB" id="8094406at2"/>
<proteinExistence type="predicted"/>
<dbReference type="InterPro" id="IPR004919">
    <property type="entry name" value="GmrSD_N"/>
</dbReference>
<dbReference type="Pfam" id="PF03235">
    <property type="entry name" value="GmrSD_N"/>
    <property type="match status" value="1"/>
</dbReference>
<dbReference type="PANTHER" id="PTHR39639">
    <property type="entry name" value="CHROMOSOME 16, WHOLE GENOME SHOTGUN SEQUENCE"/>
    <property type="match status" value="1"/>
</dbReference>
<reference evidence="2 3" key="1">
    <citation type="submission" date="2019-02" db="EMBL/GenBank/DDBJ databases">
        <title>Complete genome sequence of Pseudomonas sp. SNU WT1 isolated from rainbow trout.</title>
        <authorList>
            <person name="Oh W.T."/>
            <person name="Park S.C."/>
        </authorList>
    </citation>
    <scope>NUCLEOTIDE SEQUENCE [LARGE SCALE GENOMIC DNA]</scope>
    <source>
        <strain evidence="2 3">SNU WT1</strain>
    </source>
</reference>
<sequence>MKTSSTNKKIRELIASVKAEKIIPRPEFQRRLVWSRDDKNHFIDSIINGFPFPEIYVADGEVDLDSGDGSQLLVDGLQRISTLVQYFDGDPTLRLTTVPSYADLSDEQKRAFLQYDVAVRDLGTISKAQIIEAFKRLNATKYSLLDIEVNNAIYSGKIKKFAEDLSLGSFFTNHSIFNALDFKRMGDLRFTLSIVGTMIQGYFNRDDAFEDLLSRYNDDFLIENDIKVRFERATNFIEECAFPDRSRAWKKADLFTLIIEIDQILTVIQAPINPSEAVERLYQFYNQVESAGINEPTIHSVYYKAALQASNDRINRLRRGIIISGILLGYIDHVIMDLLQQDGLA</sequence>
<dbReference type="RefSeq" id="WP_130265470.1">
    <property type="nucleotide sequence ID" value="NZ_CP035952.1"/>
</dbReference>
<protein>
    <submittedName>
        <fullName evidence="2">DUF262 domain-containing protein</fullName>
    </submittedName>
</protein>
<dbReference type="Proteomes" id="UP000291130">
    <property type="component" value="Chromosome"/>
</dbReference>
<dbReference type="KEGG" id="ptk:EXN22_18720"/>
<dbReference type="EMBL" id="CP035952">
    <property type="protein sequence ID" value="QBF27621.1"/>
    <property type="molecule type" value="Genomic_DNA"/>
</dbReference>
<gene>
    <name evidence="2" type="ORF">EXN22_18720</name>
</gene>
<evidence type="ECO:0000313" key="3">
    <source>
        <dbReference type="Proteomes" id="UP000291130"/>
    </source>
</evidence>
<evidence type="ECO:0000313" key="2">
    <source>
        <dbReference type="EMBL" id="QBF27621.1"/>
    </source>
</evidence>
<accession>A0A411MLH3</accession>
<keyword evidence="3" id="KW-1185">Reference proteome</keyword>
<feature type="domain" description="GmrSD restriction endonucleases N-terminal" evidence="1">
    <location>
        <begin position="18"/>
        <end position="130"/>
    </location>
</feature>
<organism evidence="2 3">
    <name type="scientific">Pseudomonas tructae</name>
    <dbReference type="NCBI Taxonomy" id="2518644"/>
    <lineage>
        <taxon>Bacteria</taxon>
        <taxon>Pseudomonadati</taxon>
        <taxon>Pseudomonadota</taxon>
        <taxon>Gammaproteobacteria</taxon>
        <taxon>Pseudomonadales</taxon>
        <taxon>Pseudomonadaceae</taxon>
        <taxon>Pseudomonas</taxon>
    </lineage>
</organism>
<dbReference type="PANTHER" id="PTHR39639:SF1">
    <property type="entry name" value="DUF262 DOMAIN-CONTAINING PROTEIN"/>
    <property type="match status" value="1"/>
</dbReference>
<evidence type="ECO:0000259" key="1">
    <source>
        <dbReference type="Pfam" id="PF03235"/>
    </source>
</evidence>
<dbReference type="AlphaFoldDB" id="A0A411MLH3"/>